<evidence type="ECO:0000256" key="3">
    <source>
        <dbReference type="ARBA" id="ARBA00022723"/>
    </source>
</evidence>
<evidence type="ECO:0000313" key="24">
    <source>
        <dbReference type="Proteomes" id="UP000584706"/>
    </source>
</evidence>
<dbReference type="PANTHER" id="PTHR11203:SF51">
    <property type="entry name" value="CLEAVAGE AND POLYADENYLATION SPECIFICITY FACTOR"/>
    <property type="match status" value="1"/>
</dbReference>
<evidence type="ECO:0000313" key="22">
    <source>
        <dbReference type="Proteomes" id="UP000567099"/>
    </source>
</evidence>
<evidence type="ECO:0000313" key="17">
    <source>
        <dbReference type="EMBL" id="MBM7409421.1"/>
    </source>
</evidence>
<dbReference type="Proteomes" id="UP000714405">
    <property type="component" value="Unassembled WGS sequence"/>
</dbReference>
<evidence type="ECO:0000313" key="10">
    <source>
        <dbReference type="EMBL" id="MBA2847280.1"/>
    </source>
</evidence>
<dbReference type="EMBL" id="JAGINF010000005">
    <property type="protein sequence ID" value="MBP2219945.1"/>
    <property type="molecule type" value="Genomic_DNA"/>
</dbReference>
<dbReference type="PANTHER" id="PTHR11203">
    <property type="entry name" value="CLEAVAGE AND POLYADENYLATION SPECIFICITY FACTOR FAMILY MEMBER"/>
    <property type="match status" value="1"/>
</dbReference>
<organism evidence="9 19">
    <name type="scientific">Methanococcus maripaludis</name>
    <name type="common">Methanococcus deltae</name>
    <dbReference type="NCBI Taxonomy" id="39152"/>
    <lineage>
        <taxon>Archaea</taxon>
        <taxon>Methanobacteriati</taxon>
        <taxon>Methanobacteriota</taxon>
        <taxon>Methanomada group</taxon>
        <taxon>Methanococci</taxon>
        <taxon>Methanococcales</taxon>
        <taxon>Methanococcaceae</taxon>
        <taxon>Methanococcus</taxon>
    </lineage>
</organism>
<dbReference type="GO" id="GO:0004521">
    <property type="term" value="F:RNA endonuclease activity"/>
    <property type="evidence" value="ECO:0007669"/>
    <property type="project" value="TreeGrafter"/>
</dbReference>
<evidence type="ECO:0000313" key="20">
    <source>
        <dbReference type="Proteomes" id="UP000558015"/>
    </source>
</evidence>
<dbReference type="EMBL" id="JACDUJ010000001">
    <property type="protein sequence ID" value="MBA2847280.1"/>
    <property type="molecule type" value="Genomic_DNA"/>
</dbReference>
<comment type="cofactor">
    <cofactor evidence="1">
        <name>Zn(2+)</name>
        <dbReference type="ChEBI" id="CHEBI:29105"/>
    </cofactor>
</comment>
<dbReference type="Proteomes" id="UP000571854">
    <property type="component" value="Unassembled WGS sequence"/>
</dbReference>
<sequence>MTIAKFHGGCHQIGKSCVEINTKKSKILIDCGMDPSDNGLPDINDSDVDAVVVSHAHLDHCGAIPYFNFKKIFCNPPTADLMYNVWKDTVSLSKTYKEEDIKKSMDVIKTVNYREEKQVTSDIKMKMYDAGHILGSSSLYLDIDGKKLLYTGDINEIETRTLRAADTDFDEIDTIIIESTYGSPLDIKPARKVLEKQLIDEISETIDNGGKVIIPVFAVGRSQEIIVVINNYMKSGALKEVPIYINGSLTHTTGMYMGYSDWLNPKIKNAIENRINPFGNLIKGGDEVFSREPCIIISTSGMVQGGPVLQYLSLLKNPRNKIILTGYQAEGTIGRSLEEGATEVKPFKRAIPVNGKVVKIEFSAHADYNSLLRFMKKIPQPDKAIVMHGERYQALSLAMTIWKTLKIPALAPSIGSVLPLFD</sequence>
<evidence type="ECO:0000313" key="13">
    <source>
        <dbReference type="EMBL" id="MBA2863346.1"/>
    </source>
</evidence>
<dbReference type="RefSeq" id="WP_011171325.1">
    <property type="nucleotide sequence ID" value="NZ_BAAABJ010000001.1"/>
</dbReference>
<accession>A0A2L1CD49</accession>
<protein>
    <submittedName>
        <fullName evidence="16">MBL fold metallo-hydrolase</fullName>
    </submittedName>
    <submittedName>
        <fullName evidence="10">Putative metal-dependent RNase</fullName>
    </submittedName>
    <submittedName>
        <fullName evidence="9">Ribonuclease</fullName>
        <ecNumber evidence="9">3.1.-.-</ecNumber>
    </submittedName>
</protein>
<dbReference type="EMBL" id="JACDUH010000001">
    <property type="protein sequence ID" value="MBA2850215.1"/>
    <property type="molecule type" value="Genomic_DNA"/>
</dbReference>
<dbReference type="Gene3D" id="3.60.15.10">
    <property type="entry name" value="Ribonuclease Z/Hydroxyacylglutathione hydrolase-like"/>
    <property type="match status" value="1"/>
</dbReference>
<dbReference type="EMBL" id="JACCQJ010000001">
    <property type="protein sequence ID" value="MBG0768976.1"/>
    <property type="molecule type" value="Genomic_DNA"/>
</dbReference>
<dbReference type="Pfam" id="PF00753">
    <property type="entry name" value="Lactamase_B"/>
    <property type="match status" value="1"/>
</dbReference>
<evidence type="ECO:0000313" key="18">
    <source>
        <dbReference type="EMBL" id="MBP2219945.1"/>
    </source>
</evidence>
<reference evidence="20 21" key="3">
    <citation type="submission" date="2020-07" db="EMBL/GenBank/DDBJ databases">
        <title>Genomic Encyclopedia of Type Strains, Phase IV (KMG-V): Genome sequencing to study the core and pangenomes of soil and plant-associated prokaryotes.</title>
        <authorList>
            <person name="Whitman W."/>
        </authorList>
    </citation>
    <scope>NUCLEOTIDE SEQUENCE [LARGE SCALE GENOMIC DNA]</scope>
    <source>
        <strain evidence="11 21">A1</strain>
        <strain evidence="10 23">A5</strain>
        <strain evidence="12 20">C12</strain>
        <strain evidence="13 22">C13</strain>
        <strain evidence="15 25">D1</strain>
        <strain evidence="14 24">DSM 7078</strain>
        <strain evidence="17">RC</strain>
    </source>
</reference>
<dbReference type="AlphaFoldDB" id="A0A2L1CD49"/>
<dbReference type="GO" id="GO:0046872">
    <property type="term" value="F:metal ion binding"/>
    <property type="evidence" value="ECO:0007669"/>
    <property type="project" value="UniProtKB-KW"/>
</dbReference>
<evidence type="ECO:0000313" key="15">
    <source>
        <dbReference type="EMBL" id="MBB6496650.1"/>
    </source>
</evidence>
<dbReference type="GO" id="GO:0004527">
    <property type="term" value="F:exonuclease activity"/>
    <property type="evidence" value="ECO:0007669"/>
    <property type="project" value="UniProtKB-KW"/>
</dbReference>
<dbReference type="Pfam" id="PF10996">
    <property type="entry name" value="Beta-Casp"/>
    <property type="match status" value="1"/>
</dbReference>
<dbReference type="Proteomes" id="UP000567099">
    <property type="component" value="Unassembled WGS sequence"/>
</dbReference>
<evidence type="ECO:0000313" key="25">
    <source>
        <dbReference type="Proteomes" id="UP000590564"/>
    </source>
</evidence>
<keyword evidence="6" id="KW-0269">Exonuclease</keyword>
<dbReference type="SMART" id="SM01027">
    <property type="entry name" value="Beta-Casp"/>
    <property type="match status" value="1"/>
</dbReference>
<evidence type="ECO:0000259" key="8">
    <source>
        <dbReference type="SMART" id="SM01027"/>
    </source>
</evidence>
<dbReference type="Proteomes" id="UP000564425">
    <property type="component" value="Unassembled WGS sequence"/>
</dbReference>
<evidence type="ECO:0000313" key="12">
    <source>
        <dbReference type="EMBL" id="MBA2857648.1"/>
    </source>
</evidence>
<reference evidence="16" key="4">
    <citation type="submission" date="2020-07" db="EMBL/GenBank/DDBJ databases">
        <title>Severe corrosion of carbon steel in oil field produced water can be linked to methanogenic archaea containing a special type of NiFe hydrogenase.</title>
        <authorList>
            <person name="Lahme S."/>
            <person name="Mand J."/>
            <person name="Longwell J."/>
            <person name="Smith R."/>
            <person name="Enning D."/>
        </authorList>
    </citation>
    <scope>NUCLEOTIDE SEQUENCE</scope>
    <source>
        <strain evidence="16">MIC098Bin5</strain>
    </source>
</reference>
<dbReference type="Proteomes" id="UP000584706">
    <property type="component" value="Unassembled WGS sequence"/>
</dbReference>
<dbReference type="KEGG" id="mmad:MMJJ_14580"/>
<dbReference type="Pfam" id="PF07521">
    <property type="entry name" value="RMMBL"/>
    <property type="match status" value="1"/>
</dbReference>
<evidence type="ECO:0000259" key="7">
    <source>
        <dbReference type="SMART" id="SM00849"/>
    </source>
</evidence>
<evidence type="ECO:0000313" key="23">
    <source>
        <dbReference type="Proteomes" id="UP000571854"/>
    </source>
</evidence>
<evidence type="ECO:0000256" key="5">
    <source>
        <dbReference type="ARBA" id="ARBA00022833"/>
    </source>
</evidence>
<dbReference type="EMBL" id="JACHED010000001">
    <property type="protein sequence ID" value="MBB6496650.1"/>
    <property type="molecule type" value="Genomic_DNA"/>
</dbReference>
<dbReference type="EMBL" id="JAFBBC010000001">
    <property type="protein sequence ID" value="MBM7409421.1"/>
    <property type="molecule type" value="Genomic_DNA"/>
</dbReference>
<dbReference type="Proteomes" id="UP000558015">
    <property type="component" value="Unassembled WGS sequence"/>
</dbReference>
<dbReference type="Gene3D" id="3.40.50.10890">
    <property type="match status" value="1"/>
</dbReference>
<keyword evidence="2" id="KW-0540">Nuclease</keyword>
<evidence type="ECO:0000313" key="11">
    <source>
        <dbReference type="EMBL" id="MBA2850215.1"/>
    </source>
</evidence>
<dbReference type="EC" id="3.1.-.-" evidence="9"/>
<dbReference type="EMBL" id="JACDUN010000001">
    <property type="protein sequence ID" value="MBA2857648.1"/>
    <property type="molecule type" value="Genomic_DNA"/>
</dbReference>
<proteinExistence type="predicted"/>
<dbReference type="InterPro" id="IPR036866">
    <property type="entry name" value="RibonucZ/Hydroxyglut_hydro"/>
</dbReference>
<feature type="domain" description="Metallo-beta-lactamase" evidence="7">
    <location>
        <begin position="14"/>
        <end position="191"/>
    </location>
</feature>
<feature type="domain" description="Beta-Casp" evidence="8">
    <location>
        <begin position="222"/>
        <end position="337"/>
    </location>
</feature>
<evidence type="ECO:0000313" key="19">
    <source>
        <dbReference type="Proteomes" id="UP000239462"/>
    </source>
</evidence>
<dbReference type="InterPro" id="IPR001279">
    <property type="entry name" value="Metallo-B-lactamas"/>
</dbReference>
<dbReference type="SUPFAM" id="SSF56281">
    <property type="entry name" value="Metallo-hydrolase/oxidoreductase"/>
    <property type="match status" value="1"/>
</dbReference>
<reference evidence="18" key="5">
    <citation type="submission" date="2021-03" db="EMBL/GenBank/DDBJ databases">
        <title>Genomic Encyclopedia of Type Strains, Phase IV (KMG-IV): sequencing the most valuable type-strain genomes for metagenomic binning, comparative biology and taxonomic classification.</title>
        <authorList>
            <person name="Goeker M."/>
        </authorList>
    </citation>
    <scope>NUCLEOTIDE SEQUENCE</scope>
    <source>
        <strain evidence="18">DSM 2771</strain>
    </source>
</reference>
<dbReference type="InterPro" id="IPR050698">
    <property type="entry name" value="MBL"/>
</dbReference>
<evidence type="ECO:0000313" key="14">
    <source>
        <dbReference type="EMBL" id="MBB6067131.1"/>
    </source>
</evidence>
<evidence type="ECO:0000313" key="9">
    <source>
        <dbReference type="EMBL" id="AVB76836.1"/>
    </source>
</evidence>
<dbReference type="Proteomes" id="UP000239462">
    <property type="component" value="Chromosome"/>
</dbReference>
<keyword evidence="3" id="KW-0479">Metal-binding</keyword>
<reference evidence="19" key="1">
    <citation type="journal article" date="2018" name="Genome Announc.">
        <title>Complete Genome Sequence of the Methanococcus maripaludis Type Strain JJ (DSM 2067), a Model for Selenoprotein Synthesis in Archaea.</title>
        <authorList>
            <person name="Poehlein A."/>
            <person name="Heym D."/>
            <person name="Quitzke V."/>
            <person name="Fersch J."/>
            <person name="Daniel R."/>
            <person name="Rother M."/>
        </authorList>
    </citation>
    <scope>NUCLEOTIDE SEQUENCE [LARGE SCALE GENOMIC DNA]</scope>
    <source>
        <strain evidence="19">DSM 2067</strain>
    </source>
</reference>
<dbReference type="InterPro" id="IPR011108">
    <property type="entry name" value="RMMBL"/>
</dbReference>
<name>A0A2L1CD49_METMI</name>
<dbReference type="EMBL" id="CP026606">
    <property type="protein sequence ID" value="AVB76836.1"/>
    <property type="molecule type" value="Genomic_DNA"/>
</dbReference>
<gene>
    <name evidence="16" type="ORF">H0S71_03605</name>
    <name evidence="17" type="ORF">HNP85_001093</name>
    <name evidence="11" type="ORF">HNP86_000346</name>
    <name evidence="10" type="ORF">HNP88_001464</name>
    <name evidence="12" type="ORF">HNP93_000349</name>
    <name evidence="13" type="ORF">HNP94_000346</name>
    <name evidence="15" type="ORF">HNP96_000671</name>
    <name evidence="14" type="ORF">HNP97_000621</name>
    <name evidence="18" type="ORF">J2745_001452</name>
    <name evidence="9" type="ORF">MMJJ_14580</name>
</gene>
<dbReference type="OMA" id="YLKAMLG"/>
<dbReference type="SMART" id="SM00849">
    <property type="entry name" value="Lactamase_B"/>
    <property type="match status" value="1"/>
</dbReference>
<evidence type="ECO:0000256" key="4">
    <source>
        <dbReference type="ARBA" id="ARBA00022801"/>
    </source>
</evidence>
<reference evidence="9" key="2">
    <citation type="submission" date="2018-02" db="EMBL/GenBank/DDBJ databases">
        <title>Complete genome sequence of the Methanococcus maripaludis type strain JJ (DSM 2067), a model for selenoprotein synthesis in Archaea.</title>
        <authorList>
            <person name="Poehlein A."/>
            <person name="Heym D."/>
            <person name="Quitzke V."/>
            <person name="Fersch J."/>
            <person name="Daniel R."/>
            <person name="Rother M."/>
        </authorList>
    </citation>
    <scope>NUCLEOTIDE SEQUENCE [LARGE SCALE GENOMIC DNA]</scope>
    <source>
        <strain evidence="9">DSM 2067</strain>
    </source>
</reference>
<evidence type="ECO:0000313" key="21">
    <source>
        <dbReference type="Proteomes" id="UP000564425"/>
    </source>
</evidence>
<evidence type="ECO:0000313" key="16">
    <source>
        <dbReference type="EMBL" id="MBG0768976.1"/>
    </source>
</evidence>
<dbReference type="EMBL" id="JACHIQ010000001">
    <property type="protein sequence ID" value="MBB6067131.1"/>
    <property type="molecule type" value="Genomic_DNA"/>
</dbReference>
<evidence type="ECO:0000256" key="2">
    <source>
        <dbReference type="ARBA" id="ARBA00022722"/>
    </source>
</evidence>
<dbReference type="Proteomes" id="UP000722095">
    <property type="component" value="Unassembled WGS sequence"/>
</dbReference>
<keyword evidence="4 9" id="KW-0378">Hydrolase</keyword>
<dbReference type="GeneID" id="10982955"/>
<dbReference type="CDD" id="cd16295">
    <property type="entry name" value="TTHA0252-CPSF-like_MBL-fold"/>
    <property type="match status" value="1"/>
</dbReference>
<evidence type="ECO:0000256" key="1">
    <source>
        <dbReference type="ARBA" id="ARBA00001947"/>
    </source>
</evidence>
<dbReference type="InterPro" id="IPR022712">
    <property type="entry name" value="Beta_Casp"/>
</dbReference>
<keyword evidence="5" id="KW-0862">Zinc</keyword>
<evidence type="ECO:0000256" key="6">
    <source>
        <dbReference type="ARBA" id="ARBA00022839"/>
    </source>
</evidence>
<dbReference type="EMBL" id="JACDUO010000001">
    <property type="protein sequence ID" value="MBA2863346.1"/>
    <property type="molecule type" value="Genomic_DNA"/>
</dbReference>
<dbReference type="Proteomes" id="UP000742560">
    <property type="component" value="Unassembled WGS sequence"/>
</dbReference>
<dbReference type="Proteomes" id="UP000590564">
    <property type="component" value="Unassembled WGS sequence"/>
</dbReference>